<evidence type="ECO:0000313" key="3">
    <source>
        <dbReference type="EMBL" id="PRY67232.1"/>
    </source>
</evidence>
<dbReference type="EMBL" id="PVTL01000007">
    <property type="protein sequence ID" value="PRY67232.1"/>
    <property type="molecule type" value="Genomic_DNA"/>
</dbReference>
<organism evidence="3 4">
    <name type="scientific">Glaciihabitans tibetensis</name>
    <dbReference type="NCBI Taxonomy" id="1266600"/>
    <lineage>
        <taxon>Bacteria</taxon>
        <taxon>Bacillati</taxon>
        <taxon>Actinomycetota</taxon>
        <taxon>Actinomycetes</taxon>
        <taxon>Micrococcales</taxon>
        <taxon>Microbacteriaceae</taxon>
        <taxon>Glaciihabitans</taxon>
    </lineage>
</organism>
<dbReference type="AlphaFoldDB" id="A0A2T0VAL5"/>
<feature type="region of interest" description="Disordered" evidence="1">
    <location>
        <begin position="114"/>
        <end position="147"/>
    </location>
</feature>
<evidence type="ECO:0000259" key="2">
    <source>
        <dbReference type="SMART" id="SM00507"/>
    </source>
</evidence>
<reference evidence="3 4" key="1">
    <citation type="submission" date="2018-03" db="EMBL/GenBank/DDBJ databases">
        <title>Genomic Encyclopedia of Type Strains, Phase III (KMG-III): the genomes of soil and plant-associated and newly described type strains.</title>
        <authorList>
            <person name="Whitman W."/>
        </authorList>
    </citation>
    <scope>NUCLEOTIDE SEQUENCE [LARGE SCALE GENOMIC DNA]</scope>
    <source>
        <strain evidence="3 4">CGMCC 1.12484</strain>
    </source>
</reference>
<dbReference type="InterPro" id="IPR003615">
    <property type="entry name" value="HNH_nuc"/>
</dbReference>
<feature type="region of interest" description="Disordered" evidence="1">
    <location>
        <begin position="593"/>
        <end position="662"/>
    </location>
</feature>
<keyword evidence="4" id="KW-1185">Reference proteome</keyword>
<evidence type="ECO:0000256" key="1">
    <source>
        <dbReference type="SAM" id="MobiDB-lite"/>
    </source>
</evidence>
<name>A0A2T0VAL5_9MICO</name>
<sequence>MNRPAPDSVEVKLGALLRRNAFDRDAGDRDAGDGDAGDGDAGDAGAGQAAAELIDPAEPTKGAEPIESLLALAVAEMVLLVRLRLRARAAGGSSSSSSSSSSAAVVPGDELLPGEEALSEPEPVLSEPVVSEPVLSEAAVGEPAVRSDPVRLRASAEEFHLSQDFLDAGLAAERASAAALGLRARQLDAARQHAERAVFLKENPTDPRRSRTNGSGSSGSGSGGKAGDGTTAFAGWTKSEIAFRGFAAMVATQFHITERAAENLIATSTTLVHLLPATLAALEAGEISYRNADILVTHSYRVPDEHRQEYETILLPFAAIMTPTQFDRKARRLADSYQPDALEQRHEEAVQRRQLSLTPLDDGMAELRLYIDAIDATAIASRATAIAQGMKHPADPRTLSQLRADAATHLLLTGTTPTTIGTGTGTSADGSSAGTGAGAGAGAAFGSGLGSGIVAHVAIQVPVLSLLGHDTEPATLEGYGPITMDRARQLMGTATSFTRILTHPETGTILTIGTTRYKVPAAMRLWLMTRDLTCRFPGCMTPARNCDLDHTLDWQYGGATDATNLASLCPAHHDLKHHTDWNYTQDKHGVCTWTSPTGTTHTTTPETRLHTTPPQASPTGFTPGESEPPDSEPPDVEPPDLERTDAEPPDTDDTVAQDEFPF</sequence>
<dbReference type="InterPro" id="IPR003870">
    <property type="entry name" value="DUF222"/>
</dbReference>
<feature type="compositionally biased region" description="Low complexity" evidence="1">
    <location>
        <begin position="120"/>
        <end position="138"/>
    </location>
</feature>
<feature type="domain" description="HNH nuclease" evidence="2">
    <location>
        <begin position="522"/>
        <end position="574"/>
    </location>
</feature>
<gene>
    <name evidence="3" type="ORF">B0I08_107128</name>
</gene>
<dbReference type="RefSeq" id="WP_106213765.1">
    <property type="nucleotide sequence ID" value="NZ_PVTL01000007.1"/>
</dbReference>
<comment type="caution">
    <text evidence="3">The sequence shown here is derived from an EMBL/GenBank/DDBJ whole genome shotgun (WGS) entry which is preliminary data.</text>
</comment>
<proteinExistence type="predicted"/>
<dbReference type="OrthoDB" id="3261064at2"/>
<feature type="compositionally biased region" description="Acidic residues" evidence="1">
    <location>
        <begin position="627"/>
        <end position="639"/>
    </location>
</feature>
<feature type="compositionally biased region" description="Basic and acidic residues" evidence="1">
    <location>
        <begin position="197"/>
        <end position="209"/>
    </location>
</feature>
<dbReference type="SMART" id="SM00507">
    <property type="entry name" value="HNHc"/>
    <property type="match status" value="1"/>
</dbReference>
<dbReference type="CDD" id="cd00085">
    <property type="entry name" value="HNHc"/>
    <property type="match status" value="1"/>
</dbReference>
<dbReference type="Gene3D" id="1.10.30.50">
    <property type="match status" value="1"/>
</dbReference>
<evidence type="ECO:0000313" key="4">
    <source>
        <dbReference type="Proteomes" id="UP000237983"/>
    </source>
</evidence>
<feature type="compositionally biased region" description="Basic and acidic residues" evidence="1">
    <location>
        <begin position="22"/>
        <end position="32"/>
    </location>
</feature>
<dbReference type="Proteomes" id="UP000237983">
    <property type="component" value="Unassembled WGS sequence"/>
</dbReference>
<accession>A0A2T0VAL5</accession>
<feature type="compositionally biased region" description="Gly residues" evidence="1">
    <location>
        <begin position="216"/>
        <end position="227"/>
    </location>
</feature>
<feature type="compositionally biased region" description="Acidic residues" evidence="1">
    <location>
        <begin position="647"/>
        <end position="662"/>
    </location>
</feature>
<feature type="region of interest" description="Disordered" evidence="1">
    <location>
        <begin position="197"/>
        <end position="228"/>
    </location>
</feature>
<dbReference type="Pfam" id="PF02720">
    <property type="entry name" value="DUF222"/>
    <property type="match status" value="1"/>
</dbReference>
<feature type="compositionally biased region" description="Low complexity" evidence="1">
    <location>
        <begin position="593"/>
        <end position="614"/>
    </location>
</feature>
<protein>
    <submittedName>
        <fullName evidence="3">Uncharacterized protein DUF222</fullName>
    </submittedName>
</protein>
<feature type="region of interest" description="Disordered" evidence="1">
    <location>
        <begin position="22"/>
        <end position="51"/>
    </location>
</feature>